<reference evidence="1" key="1">
    <citation type="journal article" date="2021" name="Environ. Microbiol.">
        <title>Gene family expansions and transcriptome signatures uncover fungal adaptations to wood decay.</title>
        <authorList>
            <person name="Hage H."/>
            <person name="Miyauchi S."/>
            <person name="Viragh M."/>
            <person name="Drula E."/>
            <person name="Min B."/>
            <person name="Chaduli D."/>
            <person name="Navarro D."/>
            <person name="Favel A."/>
            <person name="Norest M."/>
            <person name="Lesage-Meessen L."/>
            <person name="Balint B."/>
            <person name="Merenyi Z."/>
            <person name="de Eugenio L."/>
            <person name="Morin E."/>
            <person name="Martinez A.T."/>
            <person name="Baldrian P."/>
            <person name="Stursova M."/>
            <person name="Martinez M.J."/>
            <person name="Novotny C."/>
            <person name="Magnuson J.K."/>
            <person name="Spatafora J.W."/>
            <person name="Maurice S."/>
            <person name="Pangilinan J."/>
            <person name="Andreopoulos W."/>
            <person name="LaButti K."/>
            <person name="Hundley H."/>
            <person name="Na H."/>
            <person name="Kuo A."/>
            <person name="Barry K."/>
            <person name="Lipzen A."/>
            <person name="Henrissat B."/>
            <person name="Riley R."/>
            <person name="Ahrendt S."/>
            <person name="Nagy L.G."/>
            <person name="Grigoriev I.V."/>
            <person name="Martin F."/>
            <person name="Rosso M.N."/>
        </authorList>
    </citation>
    <scope>NUCLEOTIDE SEQUENCE</scope>
    <source>
        <strain evidence="1">CBS 384.51</strain>
    </source>
</reference>
<proteinExistence type="predicted"/>
<dbReference type="EMBL" id="MU274902">
    <property type="protein sequence ID" value="KAI0093141.1"/>
    <property type="molecule type" value="Genomic_DNA"/>
</dbReference>
<keyword evidence="2" id="KW-1185">Reference proteome</keyword>
<accession>A0ACB8UFT6</accession>
<name>A0ACB8UFT6_9APHY</name>
<protein>
    <submittedName>
        <fullName evidence="1">Uncharacterized protein</fullName>
    </submittedName>
</protein>
<gene>
    <name evidence="1" type="ORF">BDY19DRAFT_922273</name>
</gene>
<comment type="caution">
    <text evidence="1">The sequence shown here is derived from an EMBL/GenBank/DDBJ whole genome shotgun (WGS) entry which is preliminary data.</text>
</comment>
<sequence>MSVIVYRCLADRQLSGCARRHLLFVRTLSTLIPHLVDIKGDLTPAYAARQCAEYGELGLMGVTFLYASGDWGVAGVLVQVTINSVYSL</sequence>
<evidence type="ECO:0000313" key="2">
    <source>
        <dbReference type="Proteomes" id="UP001055072"/>
    </source>
</evidence>
<dbReference type="Proteomes" id="UP001055072">
    <property type="component" value="Unassembled WGS sequence"/>
</dbReference>
<evidence type="ECO:0000313" key="1">
    <source>
        <dbReference type="EMBL" id="KAI0093141.1"/>
    </source>
</evidence>
<organism evidence="1 2">
    <name type="scientific">Irpex rosettiformis</name>
    <dbReference type="NCBI Taxonomy" id="378272"/>
    <lineage>
        <taxon>Eukaryota</taxon>
        <taxon>Fungi</taxon>
        <taxon>Dikarya</taxon>
        <taxon>Basidiomycota</taxon>
        <taxon>Agaricomycotina</taxon>
        <taxon>Agaricomycetes</taxon>
        <taxon>Polyporales</taxon>
        <taxon>Irpicaceae</taxon>
        <taxon>Irpex</taxon>
    </lineage>
</organism>